<evidence type="ECO:0000256" key="4">
    <source>
        <dbReference type="ARBA" id="ARBA00023163"/>
    </source>
</evidence>
<reference evidence="6 7" key="1">
    <citation type="submission" date="2019-08" db="EMBL/GenBank/DDBJ databases">
        <title>In-depth cultivation of the pig gut microbiome towards novel bacterial diversity and tailored functional studies.</title>
        <authorList>
            <person name="Wylensek D."/>
            <person name="Hitch T.C.A."/>
            <person name="Clavel T."/>
        </authorList>
    </citation>
    <scope>NUCLEOTIDE SEQUENCE [LARGE SCALE GENOMIC DNA]</scope>
    <source>
        <strain evidence="6 7">WCA-693-APC-5D-A</strain>
    </source>
</reference>
<comment type="similarity">
    <text evidence="1">Belongs to the LysR transcriptional regulatory family.</text>
</comment>
<dbReference type="PANTHER" id="PTHR30419:SF8">
    <property type="entry name" value="NITROGEN ASSIMILATION TRANSCRIPTIONAL ACTIVATOR-RELATED"/>
    <property type="match status" value="1"/>
</dbReference>
<dbReference type="Gene3D" id="3.40.190.10">
    <property type="entry name" value="Periplasmic binding protein-like II"/>
    <property type="match status" value="1"/>
</dbReference>
<dbReference type="InterPro" id="IPR036388">
    <property type="entry name" value="WH-like_DNA-bd_sf"/>
</dbReference>
<dbReference type="GO" id="GO:0005829">
    <property type="term" value="C:cytosol"/>
    <property type="evidence" value="ECO:0007669"/>
    <property type="project" value="TreeGrafter"/>
</dbReference>
<dbReference type="InterPro" id="IPR036390">
    <property type="entry name" value="WH_DNA-bd_sf"/>
</dbReference>
<dbReference type="Proteomes" id="UP000433181">
    <property type="component" value="Unassembled WGS sequence"/>
</dbReference>
<dbReference type="FunFam" id="1.10.10.10:FF:000001">
    <property type="entry name" value="LysR family transcriptional regulator"/>
    <property type="match status" value="1"/>
</dbReference>
<proteinExistence type="inferred from homology"/>
<dbReference type="GO" id="GO:0003700">
    <property type="term" value="F:DNA-binding transcription factor activity"/>
    <property type="evidence" value="ECO:0007669"/>
    <property type="project" value="InterPro"/>
</dbReference>
<dbReference type="EMBL" id="VUNR01000050">
    <property type="protein sequence ID" value="MSU10059.1"/>
    <property type="molecule type" value="Genomic_DNA"/>
</dbReference>
<dbReference type="Gene3D" id="1.10.10.10">
    <property type="entry name" value="Winged helix-like DNA-binding domain superfamily/Winged helix DNA-binding domain"/>
    <property type="match status" value="1"/>
</dbReference>
<dbReference type="GO" id="GO:0003677">
    <property type="term" value="F:DNA binding"/>
    <property type="evidence" value="ECO:0007669"/>
    <property type="project" value="UniProtKB-KW"/>
</dbReference>
<accession>A0A6I2UK77</accession>
<keyword evidence="4" id="KW-0804">Transcription</keyword>
<dbReference type="InterPro" id="IPR050950">
    <property type="entry name" value="HTH-type_LysR_regulators"/>
</dbReference>
<keyword evidence="7" id="KW-1185">Reference proteome</keyword>
<dbReference type="Pfam" id="PF03466">
    <property type="entry name" value="LysR_substrate"/>
    <property type="match status" value="1"/>
</dbReference>
<dbReference type="InterPro" id="IPR005119">
    <property type="entry name" value="LysR_subst-bd"/>
</dbReference>
<dbReference type="GeneID" id="96780027"/>
<dbReference type="AlphaFoldDB" id="A0A6I2UK77"/>
<comment type="caution">
    <text evidence="6">The sequence shown here is derived from an EMBL/GenBank/DDBJ whole genome shotgun (WGS) entry which is preliminary data.</text>
</comment>
<name>A0A6I2UK77_9FIRM</name>
<sequence length="167" mass="18867">MELRVLKYFLSVARNENISKAAEELHLTQPTLSRQLSELEEELGTRLFVRGKRRTTLTEEGIFLKERAREIVALADKTVAQFLQTEENIAGEIYIGCGETAAMQEVIRVLAALRQSYPHILFHIFSGNEESITDMLQKGLVDFGVVCRGHVPAEYVYLNVAEDSLPL</sequence>
<evidence type="ECO:0000259" key="5">
    <source>
        <dbReference type="PROSITE" id="PS50931"/>
    </source>
</evidence>
<evidence type="ECO:0000256" key="3">
    <source>
        <dbReference type="ARBA" id="ARBA00023125"/>
    </source>
</evidence>
<dbReference type="Pfam" id="PF00126">
    <property type="entry name" value="HTH_1"/>
    <property type="match status" value="1"/>
</dbReference>
<feature type="domain" description="HTH lysR-type" evidence="5">
    <location>
        <begin position="1"/>
        <end position="58"/>
    </location>
</feature>
<dbReference type="CDD" id="cd05466">
    <property type="entry name" value="PBP2_LTTR_substrate"/>
    <property type="match status" value="1"/>
</dbReference>
<keyword evidence="3" id="KW-0238">DNA-binding</keyword>
<organism evidence="6 7">
    <name type="scientific">Anaerovibrio slackiae</name>
    <dbReference type="NCBI Taxonomy" id="2652309"/>
    <lineage>
        <taxon>Bacteria</taxon>
        <taxon>Bacillati</taxon>
        <taxon>Bacillota</taxon>
        <taxon>Negativicutes</taxon>
        <taxon>Selenomonadales</taxon>
        <taxon>Selenomonadaceae</taxon>
        <taxon>Anaerovibrio</taxon>
    </lineage>
</organism>
<evidence type="ECO:0000256" key="1">
    <source>
        <dbReference type="ARBA" id="ARBA00009437"/>
    </source>
</evidence>
<evidence type="ECO:0000313" key="6">
    <source>
        <dbReference type="EMBL" id="MSU10059.1"/>
    </source>
</evidence>
<dbReference type="PRINTS" id="PR00039">
    <property type="entry name" value="HTHLYSR"/>
</dbReference>
<gene>
    <name evidence="6" type="ORF">FYJ84_13925</name>
</gene>
<evidence type="ECO:0000313" key="7">
    <source>
        <dbReference type="Proteomes" id="UP000433181"/>
    </source>
</evidence>
<dbReference type="PANTHER" id="PTHR30419">
    <property type="entry name" value="HTH-TYPE TRANSCRIPTIONAL REGULATOR YBHD"/>
    <property type="match status" value="1"/>
</dbReference>
<dbReference type="SUPFAM" id="SSF46785">
    <property type="entry name" value="Winged helix' DNA-binding domain"/>
    <property type="match status" value="1"/>
</dbReference>
<dbReference type="RefSeq" id="WP_154408223.1">
    <property type="nucleotide sequence ID" value="NZ_JBJDWX010000081.1"/>
</dbReference>
<dbReference type="SUPFAM" id="SSF53850">
    <property type="entry name" value="Periplasmic binding protein-like II"/>
    <property type="match status" value="1"/>
</dbReference>
<dbReference type="InterPro" id="IPR000847">
    <property type="entry name" value="LysR_HTH_N"/>
</dbReference>
<evidence type="ECO:0000256" key="2">
    <source>
        <dbReference type="ARBA" id="ARBA00023015"/>
    </source>
</evidence>
<protein>
    <submittedName>
        <fullName evidence="6">LysR family transcriptional regulator</fullName>
    </submittedName>
</protein>
<dbReference type="PROSITE" id="PS50931">
    <property type="entry name" value="HTH_LYSR"/>
    <property type="match status" value="1"/>
</dbReference>
<keyword evidence="2" id="KW-0805">Transcription regulation</keyword>